<dbReference type="EMBL" id="JAUYVL010000023">
    <property type="protein sequence ID" value="MDP2503612.1"/>
    <property type="molecule type" value="Genomic_DNA"/>
</dbReference>
<name>A0AB35N4A6_VIBSP</name>
<dbReference type="EMBL" id="JAUYVK010000023">
    <property type="protein sequence ID" value="MDP2491432.1"/>
    <property type="molecule type" value="Genomic_DNA"/>
</dbReference>
<dbReference type="Proteomes" id="UP001177883">
    <property type="component" value="Unassembled WGS sequence"/>
</dbReference>
<comment type="caution">
    <text evidence="2">The sequence shown here is derived from an EMBL/GenBank/DDBJ whole genome shotgun (WGS) entry which is preliminary data.</text>
</comment>
<gene>
    <name evidence="1" type="ORF">Q8W38_18945</name>
    <name evidence="2" type="ORF">Q8W42_23190</name>
</gene>
<evidence type="ECO:0000313" key="1">
    <source>
        <dbReference type="EMBL" id="MDP2491432.1"/>
    </source>
</evidence>
<dbReference type="Proteomes" id="UP001177935">
    <property type="component" value="Unassembled WGS sequence"/>
</dbReference>
<organism evidence="2 3">
    <name type="scientific">Vibrio splendidus</name>
    <dbReference type="NCBI Taxonomy" id="29497"/>
    <lineage>
        <taxon>Bacteria</taxon>
        <taxon>Pseudomonadati</taxon>
        <taxon>Pseudomonadota</taxon>
        <taxon>Gammaproteobacteria</taxon>
        <taxon>Vibrionales</taxon>
        <taxon>Vibrionaceae</taxon>
        <taxon>Vibrio</taxon>
    </lineage>
</organism>
<evidence type="ECO:0000313" key="3">
    <source>
        <dbReference type="Proteomes" id="UP001177935"/>
    </source>
</evidence>
<dbReference type="AlphaFoldDB" id="A0AB35N4A6"/>
<proteinExistence type="predicted"/>
<reference evidence="2" key="1">
    <citation type="submission" date="2023-07" db="EMBL/GenBank/DDBJ databases">
        <title>Genome content predicts the carbon catabolic preferences of heterotrophic bacteria.</title>
        <authorList>
            <person name="Gralka M."/>
        </authorList>
    </citation>
    <scope>NUCLEOTIDE SEQUENCE</scope>
    <source>
        <strain evidence="2">6E02</strain>
        <strain evidence="1">6E03</strain>
    </source>
</reference>
<accession>A0AB35N4A6</accession>
<dbReference type="GeneID" id="79396905"/>
<sequence>MNQFLNCVLPKLSSIERYFVSGNEGSVSSLVEQDSHPLHN</sequence>
<evidence type="ECO:0000313" key="2">
    <source>
        <dbReference type="EMBL" id="MDP2503612.1"/>
    </source>
</evidence>
<protein>
    <submittedName>
        <fullName evidence="2">Uncharacterized protein</fullName>
    </submittedName>
</protein>
<dbReference type="RefSeq" id="WP_256800199.1">
    <property type="nucleotide sequence ID" value="NZ_CAWNTD010000010.1"/>
</dbReference>